<dbReference type="InterPro" id="IPR011009">
    <property type="entry name" value="Kinase-like_dom_sf"/>
</dbReference>
<proteinExistence type="predicted"/>
<protein>
    <recommendedName>
        <fullName evidence="1">DUF6532 domain-containing protein</fullName>
    </recommendedName>
</protein>
<dbReference type="Pfam" id="PF20149">
    <property type="entry name" value="DUF6532"/>
    <property type="match status" value="1"/>
</dbReference>
<reference evidence="2 3" key="1">
    <citation type="journal article" date="2020" name="ISME J.">
        <title>Uncovering the hidden diversity of litter-decomposition mechanisms in mushroom-forming fungi.</title>
        <authorList>
            <person name="Floudas D."/>
            <person name="Bentzer J."/>
            <person name="Ahren D."/>
            <person name="Johansson T."/>
            <person name="Persson P."/>
            <person name="Tunlid A."/>
        </authorList>
    </citation>
    <scope>NUCLEOTIDE SEQUENCE [LARGE SCALE GENOMIC DNA]</scope>
    <source>
        <strain evidence="2 3">CBS 406.79</strain>
    </source>
</reference>
<dbReference type="Proteomes" id="UP000518752">
    <property type="component" value="Unassembled WGS sequence"/>
</dbReference>
<organism evidence="2 3">
    <name type="scientific">Collybiopsis confluens</name>
    <dbReference type="NCBI Taxonomy" id="2823264"/>
    <lineage>
        <taxon>Eukaryota</taxon>
        <taxon>Fungi</taxon>
        <taxon>Dikarya</taxon>
        <taxon>Basidiomycota</taxon>
        <taxon>Agaricomycotina</taxon>
        <taxon>Agaricomycetes</taxon>
        <taxon>Agaricomycetidae</taxon>
        <taxon>Agaricales</taxon>
        <taxon>Marasmiineae</taxon>
        <taxon>Omphalotaceae</taxon>
        <taxon>Collybiopsis</taxon>
    </lineage>
</organism>
<dbReference type="OrthoDB" id="4062651at2759"/>
<evidence type="ECO:0000259" key="1">
    <source>
        <dbReference type="Pfam" id="PF20149"/>
    </source>
</evidence>
<accession>A0A8H5CPS0</accession>
<keyword evidence="3" id="KW-1185">Reference proteome</keyword>
<evidence type="ECO:0000313" key="3">
    <source>
        <dbReference type="Proteomes" id="UP000518752"/>
    </source>
</evidence>
<comment type="caution">
    <text evidence="2">The sequence shown here is derived from an EMBL/GenBank/DDBJ whole genome shotgun (WGS) entry which is preliminary data.</text>
</comment>
<dbReference type="AlphaFoldDB" id="A0A8H5CPS0"/>
<feature type="domain" description="DUF6532" evidence="1">
    <location>
        <begin position="702"/>
        <end position="890"/>
    </location>
</feature>
<dbReference type="EMBL" id="JAACJN010000369">
    <property type="protein sequence ID" value="KAF5345722.1"/>
    <property type="molecule type" value="Genomic_DNA"/>
</dbReference>
<name>A0A8H5CPS0_9AGAR</name>
<dbReference type="Gene3D" id="1.10.510.10">
    <property type="entry name" value="Transferase(Phosphotransferase) domain 1"/>
    <property type="match status" value="1"/>
</dbReference>
<evidence type="ECO:0000313" key="2">
    <source>
        <dbReference type="EMBL" id="KAF5345722.1"/>
    </source>
</evidence>
<gene>
    <name evidence="2" type="ORF">D9757_014963</name>
</gene>
<dbReference type="SUPFAM" id="SSF56112">
    <property type="entry name" value="Protein kinase-like (PK-like)"/>
    <property type="match status" value="1"/>
</dbReference>
<dbReference type="InterPro" id="IPR045341">
    <property type="entry name" value="DUF6532"/>
</dbReference>
<sequence length="983" mass="109338">MPFSVTILTVLDRVNRFELDHNPFTLTLPDTATNFSLIREIASLQSARFSQVSLYKPHEHYGAGESEKLRQKLLESKTPAELGMLLDSTETPLLPILKSLPHARSATITALIAVIWSPDQMVDLKRKLDDVDSGPDDMHEMAKKKFHALVNDPTSSPSVSAQPTNYYQYQTRPTALVDGRYSNDASKVAAAPIEFFHPVFAAFLGYLKDNERIDPELLRNTHEMMHSASQIATAEHQRERKTQAHLAKILNKGVGQISVYNKGTPDHSVTFTCEGFPLGVALLAALEEKGELGTSGDPVTQVAFSYLTYWKCFGQTELRNACCCPSFLISLAGPWITISGAIFAESVVVQRLTDLICLENGRDQDDEKVFAVARVFRALVWAVSDLKDWYINHRADLTPGTRSLSLPEERFFPLANSYTAADGITVSFKYLNWLKAPSPTCRVFLAVRSDNEEKVVVKFVERYGEIAHKQLAKAGLAPKLLYCGSIWKETTQQLGMGKRKMVVMEYIEGKHPHGGVSDSVRDAIANTIQGLHQNGLVHGDIRLPNIIIQDSDQSNPNLDEAKRVRILDFDWAGKDGEVRYPLGLVMDGRPVDAVEDLPICTFRVTLRHPEARKKIDPQLWMNIDDVTTPVAATNSRRVRARKTKILETDFPDPRLPRFAKRCTRMATCILDLFPTDRMFSWQLFSDELQKIISDGLGDDLSEALLAVSRNSLLRTNLVTYMNYGSSSVRWDVAMHIRIRVGQYFDIPGNKSEDQIVMSSFAILSLLFAHEFCPHSLLQIKTVNWLLQGPKYNHSDIDIVAQTTDGLPFLSPLISQILRGYFIEANPKQDQITIDHLREQRKIPIPLIAMISSMIGHALSEYATGSRTKSDIPLTAKNLGPSYRAAVDCLKLIRQDAPEYLQLIQRRLFNEMMFTGSSAIPIQPFDPARLNAYARAQNDTASDVATALNTGSEDGTAALNTGSEDGASILNAASSGAGKGDGSL</sequence>